<evidence type="ECO:0000313" key="1">
    <source>
        <dbReference type="EMBL" id="EJX08611.1"/>
    </source>
</evidence>
<accession>J9D791</accession>
<sequence>MLKMLPFQPWGVWPTCVAMSATCWFTLSNIPDKFPMMPPTSISLSHWVRTSSKKSIRCQPPFSRPRLRAGAARISYDSLTTGAIRR</sequence>
<organism evidence="1">
    <name type="scientific">gut metagenome</name>
    <dbReference type="NCBI Taxonomy" id="749906"/>
    <lineage>
        <taxon>unclassified sequences</taxon>
        <taxon>metagenomes</taxon>
        <taxon>organismal metagenomes</taxon>
    </lineage>
</organism>
<dbReference type="EMBL" id="AMCI01000580">
    <property type="protein sequence ID" value="EJX08611.1"/>
    <property type="molecule type" value="Genomic_DNA"/>
</dbReference>
<reference evidence="1" key="1">
    <citation type="journal article" date="2012" name="PLoS ONE">
        <title>Gene sets for utilization of primary and secondary nutrition supplies in the distal gut of endangered iberian lynx.</title>
        <authorList>
            <person name="Alcaide M."/>
            <person name="Messina E."/>
            <person name="Richter M."/>
            <person name="Bargiela R."/>
            <person name="Peplies J."/>
            <person name="Huws S.A."/>
            <person name="Newbold C.J."/>
            <person name="Golyshin P.N."/>
            <person name="Simon M.A."/>
            <person name="Lopez G."/>
            <person name="Yakimov M.M."/>
            <person name="Ferrer M."/>
        </authorList>
    </citation>
    <scope>NUCLEOTIDE SEQUENCE</scope>
</reference>
<proteinExistence type="predicted"/>
<protein>
    <submittedName>
        <fullName evidence="1">Uncharacterized protein</fullName>
    </submittedName>
</protein>
<dbReference type="AlphaFoldDB" id="J9D791"/>
<name>J9D791_9ZZZZ</name>
<gene>
    <name evidence="1" type="ORF">EVA_03281</name>
</gene>
<comment type="caution">
    <text evidence="1">The sequence shown here is derived from an EMBL/GenBank/DDBJ whole genome shotgun (WGS) entry which is preliminary data.</text>
</comment>